<keyword evidence="13" id="KW-1185">Reference proteome</keyword>
<evidence type="ECO:0000256" key="3">
    <source>
        <dbReference type="ARBA" id="ARBA00005466"/>
    </source>
</evidence>
<dbReference type="STRING" id="49390.A0A068UWE4"/>
<organism evidence="12 13">
    <name type="scientific">Coffea canephora</name>
    <name type="common">Robusta coffee</name>
    <dbReference type="NCBI Taxonomy" id="49390"/>
    <lineage>
        <taxon>Eukaryota</taxon>
        <taxon>Viridiplantae</taxon>
        <taxon>Streptophyta</taxon>
        <taxon>Embryophyta</taxon>
        <taxon>Tracheophyta</taxon>
        <taxon>Spermatophyta</taxon>
        <taxon>Magnoliopsida</taxon>
        <taxon>eudicotyledons</taxon>
        <taxon>Gunneridae</taxon>
        <taxon>Pentapetalae</taxon>
        <taxon>asterids</taxon>
        <taxon>lamiids</taxon>
        <taxon>Gentianales</taxon>
        <taxon>Rubiaceae</taxon>
        <taxon>Ixoroideae</taxon>
        <taxon>Gardenieae complex</taxon>
        <taxon>Bertiereae - Coffeeae clade</taxon>
        <taxon>Coffeeae</taxon>
        <taxon>Coffea</taxon>
    </lineage>
</organism>
<dbReference type="InterPro" id="IPR016169">
    <property type="entry name" value="FAD-bd_PCMH_sub2"/>
</dbReference>
<evidence type="ECO:0000313" key="12">
    <source>
        <dbReference type="EMBL" id="CDP12617.1"/>
    </source>
</evidence>
<sequence length="550" mass="61283">MPSSFSLVLLPLFTVLLSSASLSAAALHHSIEDEFYQCVNLHTDLSIPSSGAFHTPDNASFASVLESTAMNLRCLAPSRPKPELIFTPLTEFHVQAAVICAKELNILLRVRSGGHDYEGVSYTSATKSPFMMIDLAKLRSINISIEENSAWVQVGATIGEVYYRISQKSRTRGFPAGLCTSLGIGGHITGGAYGPMMRKYGLGADNVVDARIVDATGRILDRASMGEDLFWAIRGGGGGSFGILLAWKLKLVPVPATVTVFTVPRTLEQGATKLLYRWQQVADTLDEDLFIRVLISAANSTGQKGKKTIQTAYQALFLGRADRLLKVMKKGFPELGLTQKDCLEMSWIESVLYIAGYPGTIKPEFLLQGKPLSDKTYFKAKSDFVKEPIPEYAMEGIWKMFLQEDSPFSIWNAYGGMMGKIPESATPFPHRKGRKFMIQWLTSWQSGDKKTTNKHIGWIRKLYDFVAPYVSKCPREAYVNYRDLDLGVDKLNGKTSYLKASVWGSQYFKDNFKRLVQVKTKFDPDNFFSHEQSIPTLHSFSEGDEKKMIN</sequence>
<reference evidence="13" key="1">
    <citation type="journal article" date="2014" name="Science">
        <title>The coffee genome provides insight into the convergent evolution of caffeine biosynthesis.</title>
        <authorList>
            <person name="Denoeud F."/>
            <person name="Carretero-Paulet L."/>
            <person name="Dereeper A."/>
            <person name="Droc G."/>
            <person name="Guyot R."/>
            <person name="Pietrella M."/>
            <person name="Zheng C."/>
            <person name="Alberti A."/>
            <person name="Anthony F."/>
            <person name="Aprea G."/>
            <person name="Aury J.M."/>
            <person name="Bento P."/>
            <person name="Bernard M."/>
            <person name="Bocs S."/>
            <person name="Campa C."/>
            <person name="Cenci A."/>
            <person name="Combes M.C."/>
            <person name="Crouzillat D."/>
            <person name="Da Silva C."/>
            <person name="Daddiego L."/>
            <person name="De Bellis F."/>
            <person name="Dussert S."/>
            <person name="Garsmeur O."/>
            <person name="Gayraud T."/>
            <person name="Guignon V."/>
            <person name="Jahn K."/>
            <person name="Jamilloux V."/>
            <person name="Joet T."/>
            <person name="Labadie K."/>
            <person name="Lan T."/>
            <person name="Leclercq J."/>
            <person name="Lepelley M."/>
            <person name="Leroy T."/>
            <person name="Li L.T."/>
            <person name="Librado P."/>
            <person name="Lopez L."/>
            <person name="Munoz A."/>
            <person name="Noel B."/>
            <person name="Pallavicini A."/>
            <person name="Perrotta G."/>
            <person name="Poncet V."/>
            <person name="Pot D."/>
            <person name="Priyono X."/>
            <person name="Rigoreau M."/>
            <person name="Rouard M."/>
            <person name="Rozas J."/>
            <person name="Tranchant-Dubreuil C."/>
            <person name="VanBuren R."/>
            <person name="Zhang Q."/>
            <person name="Andrade A.C."/>
            <person name="Argout X."/>
            <person name="Bertrand B."/>
            <person name="de Kochko A."/>
            <person name="Graziosi G."/>
            <person name="Henry R.J."/>
            <person name="Jayarama X."/>
            <person name="Ming R."/>
            <person name="Nagai C."/>
            <person name="Rounsley S."/>
            <person name="Sankoff D."/>
            <person name="Giuliano G."/>
            <person name="Albert V.A."/>
            <person name="Wincker P."/>
            <person name="Lashermes P."/>
        </authorList>
    </citation>
    <scope>NUCLEOTIDE SEQUENCE [LARGE SCALE GENOMIC DNA]</scope>
    <source>
        <strain evidence="13">cv. DH200-94</strain>
    </source>
</reference>
<dbReference type="FunCoup" id="A0A068UWE4">
    <property type="interactions" value="181"/>
</dbReference>
<dbReference type="InParanoid" id="A0A068UWE4"/>
<name>A0A068UWE4_COFCA</name>
<evidence type="ECO:0000313" key="13">
    <source>
        <dbReference type="Proteomes" id="UP000295252"/>
    </source>
</evidence>
<protein>
    <recommendedName>
        <fullName evidence="11">FAD-binding PCMH-type domain-containing protein</fullName>
    </recommendedName>
</protein>
<keyword evidence="7" id="KW-0274">FAD</keyword>
<evidence type="ECO:0000256" key="8">
    <source>
        <dbReference type="ARBA" id="ARBA00023157"/>
    </source>
</evidence>
<keyword evidence="8" id="KW-1015">Disulfide bond</keyword>
<evidence type="ECO:0000256" key="9">
    <source>
        <dbReference type="ARBA" id="ARBA00023180"/>
    </source>
</evidence>
<gene>
    <name evidence="12" type="ORF">GSCOC_T00036304001</name>
</gene>
<dbReference type="InterPro" id="IPR006094">
    <property type="entry name" value="Oxid_FAD_bind_N"/>
</dbReference>
<dbReference type="EMBL" id="HG739152">
    <property type="protein sequence ID" value="CDP12617.1"/>
    <property type="molecule type" value="Genomic_DNA"/>
</dbReference>
<accession>A0A068UWE4</accession>
<dbReference type="InterPro" id="IPR016166">
    <property type="entry name" value="FAD-bd_PCMH"/>
</dbReference>
<dbReference type="Pfam" id="PF08031">
    <property type="entry name" value="BBE"/>
    <property type="match status" value="1"/>
</dbReference>
<dbReference type="PROSITE" id="PS51387">
    <property type="entry name" value="FAD_PCMH"/>
    <property type="match status" value="1"/>
</dbReference>
<comment type="cofactor">
    <cofactor evidence="1">
        <name>FAD</name>
        <dbReference type="ChEBI" id="CHEBI:57692"/>
    </cofactor>
</comment>
<evidence type="ECO:0000256" key="1">
    <source>
        <dbReference type="ARBA" id="ARBA00001974"/>
    </source>
</evidence>
<dbReference type="Gramene" id="CDP12617">
    <property type="protein sequence ID" value="CDP12617"/>
    <property type="gene ID" value="GSCOC_T00036304001"/>
</dbReference>
<evidence type="ECO:0000256" key="10">
    <source>
        <dbReference type="SAM" id="SignalP"/>
    </source>
</evidence>
<dbReference type="InterPro" id="IPR016167">
    <property type="entry name" value="FAD-bd_PCMH_sub1"/>
</dbReference>
<feature type="chain" id="PRO_5001658026" description="FAD-binding PCMH-type domain-containing protein" evidence="10">
    <location>
        <begin position="26"/>
        <end position="550"/>
    </location>
</feature>
<keyword evidence="5" id="KW-0285">Flavoprotein</keyword>
<dbReference type="Proteomes" id="UP000295252">
    <property type="component" value="Chromosome XI"/>
</dbReference>
<dbReference type="InterPro" id="IPR036318">
    <property type="entry name" value="FAD-bd_PCMH-like_sf"/>
</dbReference>
<dbReference type="Gene3D" id="3.40.462.20">
    <property type="match status" value="1"/>
</dbReference>
<evidence type="ECO:0000259" key="11">
    <source>
        <dbReference type="PROSITE" id="PS51387"/>
    </source>
</evidence>
<dbReference type="Pfam" id="PF01565">
    <property type="entry name" value="FAD_binding_4"/>
    <property type="match status" value="1"/>
</dbReference>
<dbReference type="FunFam" id="3.30.43.10:FF:000004">
    <property type="entry name" value="Berberine bridge enzyme-like 15"/>
    <property type="match status" value="1"/>
</dbReference>
<comment type="similarity">
    <text evidence="3">Belongs to the oxygen-dependent FAD-linked oxidoreductase family.</text>
</comment>
<proteinExistence type="inferred from homology"/>
<keyword evidence="9" id="KW-0325">Glycoprotein</keyword>
<dbReference type="SUPFAM" id="SSF56176">
    <property type="entry name" value="FAD-binding/transporter-associated domain-like"/>
    <property type="match status" value="1"/>
</dbReference>
<feature type="signal peptide" evidence="10">
    <location>
        <begin position="1"/>
        <end position="25"/>
    </location>
</feature>
<feature type="domain" description="FAD-binding PCMH-type" evidence="11">
    <location>
        <begin position="78"/>
        <end position="254"/>
    </location>
</feature>
<evidence type="ECO:0000256" key="2">
    <source>
        <dbReference type="ARBA" id="ARBA00004913"/>
    </source>
</evidence>
<evidence type="ECO:0000256" key="5">
    <source>
        <dbReference type="ARBA" id="ARBA00022630"/>
    </source>
</evidence>
<dbReference type="PhylomeDB" id="A0A068UWE4"/>
<dbReference type="OMA" id="FTISHDV"/>
<dbReference type="GO" id="GO:0016491">
    <property type="term" value="F:oxidoreductase activity"/>
    <property type="evidence" value="ECO:0007669"/>
    <property type="project" value="InterPro"/>
</dbReference>
<dbReference type="OrthoDB" id="407275at2759"/>
<keyword evidence="6 10" id="KW-0732">Signal</keyword>
<dbReference type="AlphaFoldDB" id="A0A068UWE4"/>
<dbReference type="InterPro" id="IPR012951">
    <property type="entry name" value="BBE"/>
</dbReference>
<dbReference type="Gene3D" id="3.30.465.10">
    <property type="match status" value="1"/>
</dbReference>
<dbReference type="GO" id="GO:0071949">
    <property type="term" value="F:FAD binding"/>
    <property type="evidence" value="ECO:0007669"/>
    <property type="project" value="InterPro"/>
</dbReference>
<evidence type="ECO:0000256" key="6">
    <source>
        <dbReference type="ARBA" id="ARBA00022729"/>
    </source>
</evidence>
<dbReference type="Gene3D" id="3.30.43.10">
    <property type="entry name" value="Uridine Diphospho-n-acetylenolpyruvylglucosamine Reductase, domain 2"/>
    <property type="match status" value="1"/>
</dbReference>
<dbReference type="PANTHER" id="PTHR32448">
    <property type="entry name" value="OS08G0158400 PROTEIN"/>
    <property type="match status" value="1"/>
</dbReference>
<evidence type="ECO:0000256" key="7">
    <source>
        <dbReference type="ARBA" id="ARBA00022827"/>
    </source>
</evidence>
<keyword evidence="4" id="KW-0017">Alkaloid metabolism</keyword>
<evidence type="ECO:0000256" key="4">
    <source>
        <dbReference type="ARBA" id="ARBA00022589"/>
    </source>
</evidence>
<comment type="pathway">
    <text evidence="2">Alkaloid biosynthesis.</text>
</comment>